<dbReference type="EMBL" id="CP003620">
    <property type="protein sequence ID" value="AFZ12765.1"/>
    <property type="molecule type" value="Genomic_DNA"/>
</dbReference>
<proteinExistence type="predicted"/>
<dbReference type="InterPro" id="IPR028943">
    <property type="entry name" value="ZorC_EH_Signature_dom"/>
</dbReference>
<dbReference type="AlphaFoldDB" id="K9W015"/>
<keyword evidence="3" id="KW-1185">Reference proteome</keyword>
<sequence length="474" mass="55191">MNVRFRQLHLNPSQPPSYQPTELLKLSKGLKTNSYLKNLANIPRLFRTKFRSLTEILSDIQSNQIEQVSVLEWVYCLYHKNTWDAKNPDLRIASSQAIWKAANKNSWLLQKLLWRVVLYYSGQRETAIASSLVDTFPSNIKSNSLAIQIINIIKQPHAAKKLAQLCYTNLLLPQQLLEQSHLPTWIPVATEALNHVAEVFSDPSNINYKHTDWLLRCLNQMSADQQLLAVDSLLNKISPELGANLTQLVTWLEENYSPRVTNSRWNQLSLFAKSALRKWIGAVNYRDFANLIDQLLETLDQNSLDFKQLKSRRKFWADYSDRFQRLRILFPQNSVNILGSYLHGQDVSILIDDGSEPTEVCIFDFGDWFVIEFFRGWSSEIRLIANNPETEAILFGDNLSVKRLRCLGGKRHDHRYLWQFSCEEWLNQNQIPPNSGTKPYPNPTSQQLQDRNHQLIEWNRVIQKLEKEAQEYCF</sequence>
<organism evidence="2 3">
    <name type="scientific">Crinalium epipsammum PCC 9333</name>
    <dbReference type="NCBI Taxonomy" id="1173022"/>
    <lineage>
        <taxon>Bacteria</taxon>
        <taxon>Bacillati</taxon>
        <taxon>Cyanobacteriota</taxon>
        <taxon>Cyanophyceae</taxon>
        <taxon>Gomontiellales</taxon>
        <taxon>Gomontiellaceae</taxon>
        <taxon>Crinalium</taxon>
    </lineage>
</organism>
<evidence type="ECO:0000259" key="1">
    <source>
        <dbReference type="Pfam" id="PF15611"/>
    </source>
</evidence>
<evidence type="ECO:0000313" key="2">
    <source>
        <dbReference type="EMBL" id="AFZ12765.1"/>
    </source>
</evidence>
<evidence type="ECO:0000313" key="3">
    <source>
        <dbReference type="Proteomes" id="UP000010472"/>
    </source>
</evidence>
<accession>K9W015</accession>
<dbReference type="Proteomes" id="UP000010472">
    <property type="component" value="Chromosome"/>
</dbReference>
<gene>
    <name evidence="2" type="ORF">Cri9333_1882</name>
</gene>
<reference evidence="2 3" key="1">
    <citation type="submission" date="2012-06" db="EMBL/GenBank/DDBJ databases">
        <title>Finished chromosome of genome of Crinalium epipsammum PCC 9333.</title>
        <authorList>
            <consortium name="US DOE Joint Genome Institute"/>
            <person name="Gugger M."/>
            <person name="Coursin T."/>
            <person name="Rippka R."/>
            <person name="Tandeau De Marsac N."/>
            <person name="Huntemann M."/>
            <person name="Wei C.-L."/>
            <person name="Han J."/>
            <person name="Detter J.C."/>
            <person name="Han C."/>
            <person name="Tapia R."/>
            <person name="Davenport K."/>
            <person name="Daligault H."/>
            <person name="Erkkila T."/>
            <person name="Gu W."/>
            <person name="Munk A.C.C."/>
            <person name="Teshima H."/>
            <person name="Xu Y."/>
            <person name="Chain P."/>
            <person name="Chen A."/>
            <person name="Krypides N."/>
            <person name="Mavromatis K."/>
            <person name="Markowitz V."/>
            <person name="Szeto E."/>
            <person name="Ivanova N."/>
            <person name="Mikhailova N."/>
            <person name="Ovchinnikova G."/>
            <person name="Pagani I."/>
            <person name="Pati A."/>
            <person name="Goodwin L."/>
            <person name="Peters L."/>
            <person name="Pitluck S."/>
            <person name="Woyke T."/>
            <person name="Kerfeld C."/>
        </authorList>
    </citation>
    <scope>NUCLEOTIDE SEQUENCE [LARGE SCALE GENOMIC DNA]</scope>
    <source>
        <strain evidence="2 3">PCC 9333</strain>
    </source>
</reference>
<feature type="domain" description="Zorya protein ZorC EH" evidence="1">
    <location>
        <begin position="246"/>
        <end position="425"/>
    </location>
</feature>
<dbReference type="STRING" id="1173022.Cri9333_1882"/>
<dbReference type="HOGENOM" id="CLU_042143_0_0_3"/>
<dbReference type="KEGG" id="cep:Cri9333_1882"/>
<dbReference type="eggNOG" id="ENOG502Z9DF">
    <property type="taxonomic scope" value="Bacteria"/>
</dbReference>
<name>K9W015_9CYAN</name>
<dbReference type="PATRIC" id="fig|1173022.3.peg.2031"/>
<dbReference type="Pfam" id="PF15611">
    <property type="entry name" value="EH_Signature"/>
    <property type="match status" value="1"/>
</dbReference>
<protein>
    <recommendedName>
        <fullName evidence="1">Zorya protein ZorC EH domain-containing protein</fullName>
    </recommendedName>
</protein>